<name>A0A081CHS2_PSEA2</name>
<dbReference type="InterPro" id="IPR015865">
    <property type="entry name" value="Riboflavin_kinase_bac/euk"/>
</dbReference>
<evidence type="ECO:0000256" key="9">
    <source>
        <dbReference type="ARBA" id="ARBA00022741"/>
    </source>
</evidence>
<dbReference type="Proteomes" id="UP000053758">
    <property type="component" value="Unassembled WGS sequence"/>
</dbReference>
<accession>A0A081CHS2</accession>
<organism evidence="12 13">
    <name type="scientific">Pseudozyma antarctica</name>
    <name type="common">Yeast</name>
    <name type="synonym">Candida antarctica</name>
    <dbReference type="NCBI Taxonomy" id="84753"/>
    <lineage>
        <taxon>Eukaryota</taxon>
        <taxon>Fungi</taxon>
        <taxon>Dikarya</taxon>
        <taxon>Basidiomycota</taxon>
        <taxon>Ustilaginomycotina</taxon>
        <taxon>Ustilaginomycetes</taxon>
        <taxon>Ustilaginales</taxon>
        <taxon>Ustilaginaceae</taxon>
        <taxon>Moesziomyces</taxon>
    </lineage>
</organism>
<dbReference type="InterPro" id="IPR023465">
    <property type="entry name" value="Riboflavin_kinase_dom_sf"/>
</dbReference>
<evidence type="ECO:0000256" key="8">
    <source>
        <dbReference type="ARBA" id="ARBA00022679"/>
    </source>
</evidence>
<evidence type="ECO:0000256" key="5">
    <source>
        <dbReference type="ARBA" id="ARBA00017394"/>
    </source>
</evidence>
<keyword evidence="10" id="KW-0067">ATP-binding</keyword>
<dbReference type="GeneID" id="26305340"/>
<reference evidence="13" key="1">
    <citation type="journal article" date="2014" name="Genome Announc.">
        <title>Draft Genome Sequence of the Yeast Pseudozyma antarctica Type Strain JCM10317, a Producer of the Glycolipid Biosurfactants, Mannosylerythritol Lipids.</title>
        <authorList>
            <person name="Saika A."/>
            <person name="Koike H."/>
            <person name="Hori T."/>
            <person name="Fukuoka T."/>
            <person name="Sato S."/>
            <person name="Habe H."/>
            <person name="Kitamoto D."/>
            <person name="Morita T."/>
        </authorList>
    </citation>
    <scope>NUCLEOTIDE SEQUENCE [LARGE SCALE GENOMIC DNA]</scope>
    <source>
        <strain evidence="13">JCM 10317</strain>
    </source>
</reference>
<dbReference type="SUPFAM" id="SSF82114">
    <property type="entry name" value="Riboflavin kinase-like"/>
    <property type="match status" value="2"/>
</dbReference>
<dbReference type="GO" id="GO:0009231">
    <property type="term" value="P:riboflavin biosynthetic process"/>
    <property type="evidence" value="ECO:0007669"/>
    <property type="project" value="InterPro"/>
</dbReference>
<evidence type="ECO:0000256" key="10">
    <source>
        <dbReference type="ARBA" id="ARBA00022840"/>
    </source>
</evidence>
<dbReference type="EC" id="2.7.1.26" evidence="4"/>
<dbReference type="PANTHER" id="PTHR22749">
    <property type="entry name" value="RIBOFLAVIN KINASE/FMN ADENYLYLTRANSFERASE"/>
    <property type="match status" value="1"/>
</dbReference>
<comment type="function">
    <text evidence="1">Catalyzes the phosphorylation of riboflavin (vitamin B2) to form flavin mononucleotide (FMN) coenzyme.</text>
</comment>
<evidence type="ECO:0000256" key="1">
    <source>
        <dbReference type="ARBA" id="ARBA00003572"/>
    </source>
</evidence>
<keyword evidence="7" id="KW-0288">FMN</keyword>
<keyword evidence="9" id="KW-0547">Nucleotide-binding</keyword>
<dbReference type="RefSeq" id="XP_014655463.1">
    <property type="nucleotide sequence ID" value="XM_014799977.1"/>
</dbReference>
<gene>
    <name evidence="12" type="ORF">PAN0_012d4440</name>
</gene>
<dbReference type="GO" id="GO:0008531">
    <property type="term" value="F:riboflavin kinase activity"/>
    <property type="evidence" value="ECO:0007669"/>
    <property type="project" value="UniProtKB-EC"/>
</dbReference>
<evidence type="ECO:0000256" key="3">
    <source>
        <dbReference type="ARBA" id="ARBA00010108"/>
    </source>
</evidence>
<sequence>MSDSASSQAPKAPTTPNRRPEVCGPHAPERPYPIYLRGQVEKGFGRGSKDLGCPTANLPSKVVGPGSSLTRTGVYFGFARVLPQDPDDPSLTDSEDVDIPGSSHAQTASSSADFDDDDDNEVVLGASPIGDMGEGFLDGGLARPRQNSRGQPSPASVLGAATTSADPRADKEAEVSRSELSNGASNAASAGSFHGATASTSSSSSSLARRRKTKRVHLRPEDSQVFPMVMSVGWNPFYKNTHKTAEVHILHEFASDFYGLEIRVVVLGYVRPEYNYDSMDALIEDIEMDKKVTVNSLARPLYQDYSQDPFLGR</sequence>
<dbReference type="OrthoDB" id="276388at2759"/>
<proteinExistence type="inferred from homology"/>
<dbReference type="GO" id="GO:0005524">
    <property type="term" value="F:ATP binding"/>
    <property type="evidence" value="ECO:0007669"/>
    <property type="project" value="UniProtKB-KW"/>
</dbReference>
<evidence type="ECO:0000313" key="12">
    <source>
        <dbReference type="EMBL" id="GAK66218.1"/>
    </source>
</evidence>
<dbReference type="EMBL" id="DF830079">
    <property type="protein sequence ID" value="GAK66218.1"/>
    <property type="molecule type" value="Genomic_DNA"/>
</dbReference>
<keyword evidence="8" id="KW-0808">Transferase</keyword>
<dbReference type="HOGENOM" id="CLU_048437_3_0_1"/>
<evidence type="ECO:0000256" key="4">
    <source>
        <dbReference type="ARBA" id="ARBA00012105"/>
    </source>
</evidence>
<evidence type="ECO:0000256" key="7">
    <source>
        <dbReference type="ARBA" id="ARBA00022643"/>
    </source>
</evidence>
<dbReference type="GO" id="GO:0009398">
    <property type="term" value="P:FMN biosynthetic process"/>
    <property type="evidence" value="ECO:0007669"/>
    <property type="project" value="UniProtKB-UniPathway"/>
</dbReference>
<dbReference type="InterPro" id="IPR023468">
    <property type="entry name" value="Riboflavin_kinase"/>
</dbReference>
<dbReference type="UniPathway" id="UPA00276">
    <property type="reaction ID" value="UER00406"/>
</dbReference>
<dbReference type="Pfam" id="PF01687">
    <property type="entry name" value="Flavokinase"/>
    <property type="match status" value="2"/>
</dbReference>
<evidence type="ECO:0000256" key="6">
    <source>
        <dbReference type="ARBA" id="ARBA00022630"/>
    </source>
</evidence>
<dbReference type="AlphaFoldDB" id="A0A081CHS2"/>
<keyword evidence="13" id="KW-1185">Reference proteome</keyword>
<evidence type="ECO:0000256" key="11">
    <source>
        <dbReference type="ARBA" id="ARBA00029960"/>
    </source>
</evidence>
<dbReference type="GO" id="GO:0005739">
    <property type="term" value="C:mitochondrion"/>
    <property type="evidence" value="ECO:0007669"/>
    <property type="project" value="TreeGrafter"/>
</dbReference>
<dbReference type="SMART" id="SM00904">
    <property type="entry name" value="Flavokinase"/>
    <property type="match status" value="1"/>
</dbReference>
<protein>
    <recommendedName>
        <fullName evidence="5">Riboflavin kinase</fullName>
        <ecNumber evidence="4">2.7.1.26</ecNumber>
    </recommendedName>
    <alternativeName>
        <fullName evidence="11">Flavin mononucleotide kinase 1</fullName>
    </alternativeName>
</protein>
<comment type="pathway">
    <text evidence="2">Cofactor biosynthesis; FMN biosynthesis; FMN from riboflavin (ATP route): step 1/1.</text>
</comment>
<dbReference type="PANTHER" id="PTHR22749:SF6">
    <property type="entry name" value="RIBOFLAVIN KINASE"/>
    <property type="match status" value="1"/>
</dbReference>
<comment type="similarity">
    <text evidence="3">Belongs to the flavokinase family.</text>
</comment>
<dbReference type="Gene3D" id="2.40.30.30">
    <property type="entry name" value="Riboflavin kinase-like"/>
    <property type="match status" value="1"/>
</dbReference>
<keyword evidence="6" id="KW-0285">Flavoprotein</keyword>
<evidence type="ECO:0000313" key="13">
    <source>
        <dbReference type="Proteomes" id="UP000053758"/>
    </source>
</evidence>
<evidence type="ECO:0000256" key="2">
    <source>
        <dbReference type="ARBA" id="ARBA00005201"/>
    </source>
</evidence>